<feature type="repeat" description="WD" evidence="8">
    <location>
        <begin position="382"/>
        <end position="423"/>
    </location>
</feature>
<evidence type="ECO:0000256" key="1">
    <source>
        <dbReference type="ARBA" id="ARBA00004123"/>
    </source>
</evidence>
<dbReference type="SUPFAM" id="SSF160897">
    <property type="entry name" value="Taf5 N-terminal domain-like"/>
    <property type="match status" value="1"/>
</dbReference>
<dbReference type="eggNOG" id="KOG0263">
    <property type="taxonomic scope" value="Eukaryota"/>
</dbReference>
<accession>A0A0L0H963</accession>
<dbReference type="InterPro" id="IPR019775">
    <property type="entry name" value="WD40_repeat_CS"/>
</dbReference>
<reference evidence="10 11" key="1">
    <citation type="submission" date="2009-08" db="EMBL/GenBank/DDBJ databases">
        <title>The Genome Sequence of Spizellomyces punctatus strain DAOM BR117.</title>
        <authorList>
            <consortium name="The Broad Institute Genome Sequencing Platform"/>
            <person name="Russ C."/>
            <person name="Cuomo C."/>
            <person name="Shea T."/>
            <person name="Young S.K."/>
            <person name="Zeng Q."/>
            <person name="Koehrsen M."/>
            <person name="Haas B."/>
            <person name="Borodovsky M."/>
            <person name="Guigo R."/>
            <person name="Alvarado L."/>
            <person name="Berlin A."/>
            <person name="Bochicchio J."/>
            <person name="Borenstein D."/>
            <person name="Chapman S."/>
            <person name="Chen Z."/>
            <person name="Engels R."/>
            <person name="Freedman E."/>
            <person name="Gellesch M."/>
            <person name="Goldberg J."/>
            <person name="Griggs A."/>
            <person name="Gujja S."/>
            <person name="Heiman D."/>
            <person name="Hepburn T."/>
            <person name="Howarth C."/>
            <person name="Jen D."/>
            <person name="Larson L."/>
            <person name="Lewis B."/>
            <person name="Mehta T."/>
            <person name="Park D."/>
            <person name="Pearson M."/>
            <person name="Roberts A."/>
            <person name="Saif S."/>
            <person name="Shenoy N."/>
            <person name="Sisk P."/>
            <person name="Stolte C."/>
            <person name="Sykes S."/>
            <person name="Thomson T."/>
            <person name="Walk T."/>
            <person name="White J."/>
            <person name="Yandava C."/>
            <person name="Burger G."/>
            <person name="Gray M.W."/>
            <person name="Holland P.W.H."/>
            <person name="King N."/>
            <person name="Lang F.B.F."/>
            <person name="Roger A.J."/>
            <person name="Ruiz-Trillo I."/>
            <person name="Lander E."/>
            <person name="Nusbaum C."/>
        </authorList>
    </citation>
    <scope>NUCLEOTIDE SEQUENCE [LARGE SCALE GENOMIC DNA]</scope>
    <source>
        <strain evidence="10 11">DAOM BR117</strain>
    </source>
</reference>
<keyword evidence="4" id="KW-0677">Repeat</keyword>
<dbReference type="GO" id="GO:0005669">
    <property type="term" value="C:transcription factor TFIID complex"/>
    <property type="evidence" value="ECO:0007669"/>
    <property type="project" value="TreeGrafter"/>
</dbReference>
<dbReference type="OrthoDB" id="10266330at2759"/>
<dbReference type="EMBL" id="KQ257462">
    <property type="protein sequence ID" value="KNC97732.1"/>
    <property type="molecule type" value="Genomic_DNA"/>
</dbReference>
<keyword evidence="6" id="KW-0804">Transcription</keyword>
<dbReference type="InterPro" id="IPR036322">
    <property type="entry name" value="WD40_repeat_dom_sf"/>
</dbReference>
<feature type="repeat" description="WD" evidence="8">
    <location>
        <begin position="424"/>
        <end position="456"/>
    </location>
</feature>
<feature type="repeat" description="WD" evidence="8">
    <location>
        <begin position="550"/>
        <end position="591"/>
    </location>
</feature>
<evidence type="ECO:0000313" key="10">
    <source>
        <dbReference type="EMBL" id="KNC97732.1"/>
    </source>
</evidence>
<keyword evidence="7" id="KW-0539">Nucleus</keyword>
<dbReference type="PRINTS" id="PR00320">
    <property type="entry name" value="GPROTEINBRPT"/>
</dbReference>
<evidence type="ECO:0000256" key="6">
    <source>
        <dbReference type="ARBA" id="ARBA00023163"/>
    </source>
</evidence>
<feature type="repeat" description="WD" evidence="8">
    <location>
        <begin position="325"/>
        <end position="366"/>
    </location>
</feature>
<dbReference type="InterPro" id="IPR001680">
    <property type="entry name" value="WD40_rpt"/>
</dbReference>
<dbReference type="PROSITE" id="PS00678">
    <property type="entry name" value="WD_REPEATS_1"/>
    <property type="match status" value="3"/>
</dbReference>
<dbReference type="PROSITE" id="PS50294">
    <property type="entry name" value="WD_REPEATS_REGION"/>
    <property type="match status" value="6"/>
</dbReference>
<dbReference type="InterPro" id="IPR006594">
    <property type="entry name" value="LisH"/>
</dbReference>
<evidence type="ECO:0000256" key="3">
    <source>
        <dbReference type="ARBA" id="ARBA00022574"/>
    </source>
</evidence>
<dbReference type="PROSITE" id="PS50896">
    <property type="entry name" value="LISH"/>
    <property type="match status" value="1"/>
</dbReference>
<evidence type="ECO:0000313" key="11">
    <source>
        <dbReference type="Proteomes" id="UP000053201"/>
    </source>
</evidence>
<dbReference type="FunCoup" id="A0A0L0H963">
    <property type="interactions" value="269"/>
</dbReference>
<evidence type="ECO:0000256" key="8">
    <source>
        <dbReference type="PROSITE-ProRule" id="PRU00221"/>
    </source>
</evidence>
<dbReference type="Pfam" id="PF04494">
    <property type="entry name" value="TFIID_NTD2"/>
    <property type="match status" value="1"/>
</dbReference>
<dbReference type="AlphaFoldDB" id="A0A0L0H963"/>
<dbReference type="CDD" id="cd00200">
    <property type="entry name" value="WD40"/>
    <property type="match status" value="1"/>
</dbReference>
<dbReference type="GeneID" id="27690017"/>
<dbReference type="Gene3D" id="1.25.40.500">
    <property type="entry name" value="TFIID subunit TAF5, NTD2 domain"/>
    <property type="match status" value="1"/>
</dbReference>
<evidence type="ECO:0000256" key="7">
    <source>
        <dbReference type="ARBA" id="ARBA00023242"/>
    </source>
</evidence>
<dbReference type="SUPFAM" id="SSF50978">
    <property type="entry name" value="WD40 repeat-like"/>
    <property type="match status" value="1"/>
</dbReference>
<feature type="repeat" description="WD" evidence="8">
    <location>
        <begin position="466"/>
        <end position="507"/>
    </location>
</feature>
<keyword evidence="3 8" id="KW-0853">WD repeat</keyword>
<evidence type="ECO:0000256" key="2">
    <source>
        <dbReference type="ARBA" id="ARBA00009435"/>
    </source>
</evidence>
<dbReference type="InParanoid" id="A0A0L0H963"/>
<dbReference type="PANTHER" id="PTHR19879:SF1">
    <property type="entry name" value="CANNONBALL-RELATED"/>
    <property type="match status" value="1"/>
</dbReference>
<dbReference type="RefSeq" id="XP_016605772.1">
    <property type="nucleotide sequence ID" value="XM_016754934.1"/>
</dbReference>
<dbReference type="VEuPathDB" id="FungiDB:SPPG_06733"/>
<comment type="similarity">
    <text evidence="2">Belongs to the WD repeat TAF5 family.</text>
</comment>
<evidence type="ECO:0000259" key="9">
    <source>
        <dbReference type="Pfam" id="PF04494"/>
    </source>
</evidence>
<keyword evidence="5" id="KW-0805">Transcription regulation</keyword>
<dbReference type="PANTHER" id="PTHR19879">
    <property type="entry name" value="TRANSCRIPTION INITIATION FACTOR TFIID"/>
    <property type="match status" value="1"/>
</dbReference>
<sequence length="640" mass="71716">MAAEGRHSQEHSDRLVAAYLKTRGYRHTEAFFRKEANLPLSEGSLDSGLHQRHEASVPDYILFYNEAEASNPNAYERGYSRLRKWVDDSIDKYKVELRGILFPIFVHAYLDLIVRELRDQAKHFMELFRVDHSELHGQDIARLSAILEPQHVSENDLAQNFRSNRYGLRMSRYSFELLLSFLQDNNFMLLLRIVNEHISILVVSTEPENGEDGLEKDQTIGLVGQSVHQLEDFNRQQLALGTLPPDMPFLTEIERKIKEEAPPDAGELLEELEKVKLEATADSPAITLPAKKLIDVPAAIKSLRETRNRVQLSSTALPSICCYTFHNSSSSLQSLTLSPDASMVSGGFADSFIRLWDITGADTKTSKSGFKGEQGAQSSRRLVGHGGPVYGTSFSSDRRYLVSCSEDRTARLWSLDTFSNVACYKGHNYPVWDVDFSSQGWYFATASHDRTARLWSCDHIYPLRVFVGHLSDVDIVRFHPNCSYLLTGSNDRTARLWDVQKGTCVRIFKGHQGAVQTLAFSPDGRTVASSGEDHNIILWDISSGKRIKTMAGHTGVVHSLCFSKDGSVLASGGGDNTVRIWDAKRAEVRELGVKRDVTHSIAQDSMSHLGTYPTKRTPIYNVQFTGTNIMMALGAFQSEG</sequence>
<evidence type="ECO:0000256" key="5">
    <source>
        <dbReference type="ARBA" id="ARBA00023015"/>
    </source>
</evidence>
<dbReference type="CDD" id="cd08044">
    <property type="entry name" value="TAF5_NTD2"/>
    <property type="match status" value="1"/>
</dbReference>
<dbReference type="Pfam" id="PF00400">
    <property type="entry name" value="WD40"/>
    <property type="match status" value="6"/>
</dbReference>
<dbReference type="Gene3D" id="2.130.10.10">
    <property type="entry name" value="YVTN repeat-like/Quinoprotein amine dehydrogenase"/>
    <property type="match status" value="3"/>
</dbReference>
<dbReference type="GO" id="GO:0006367">
    <property type="term" value="P:transcription initiation at RNA polymerase II promoter"/>
    <property type="evidence" value="ECO:0007669"/>
    <property type="project" value="TreeGrafter"/>
</dbReference>
<dbReference type="InterPro" id="IPR015943">
    <property type="entry name" value="WD40/YVTN_repeat-like_dom_sf"/>
</dbReference>
<dbReference type="STRING" id="645134.A0A0L0H963"/>
<dbReference type="InterPro" id="IPR007582">
    <property type="entry name" value="TFIID_NTD2"/>
</dbReference>
<dbReference type="InterPro" id="IPR020472">
    <property type="entry name" value="WD40_PAC1"/>
</dbReference>
<gene>
    <name evidence="10" type="ORF">SPPG_06733</name>
</gene>
<proteinExistence type="inferred from homology"/>
<dbReference type="OMA" id="HNHPVWD"/>
<protein>
    <recommendedName>
        <fullName evidence="9">TFIID subunit TAF5 NTD2 domain-containing protein</fullName>
    </recommendedName>
</protein>
<evidence type="ECO:0000256" key="4">
    <source>
        <dbReference type="ARBA" id="ARBA00022737"/>
    </source>
</evidence>
<name>A0A0L0H963_SPIPD</name>
<keyword evidence="11" id="KW-1185">Reference proteome</keyword>
<comment type="subcellular location">
    <subcellularLocation>
        <location evidence="1">Nucleus</location>
    </subcellularLocation>
</comment>
<dbReference type="GO" id="GO:0016251">
    <property type="term" value="F:RNA polymerase II general transcription initiation factor activity"/>
    <property type="evidence" value="ECO:0007669"/>
    <property type="project" value="TreeGrafter"/>
</dbReference>
<dbReference type="InterPro" id="IPR037264">
    <property type="entry name" value="TFIID_NTD2_sf"/>
</dbReference>
<feature type="repeat" description="WD" evidence="8">
    <location>
        <begin position="508"/>
        <end position="549"/>
    </location>
</feature>
<dbReference type="Proteomes" id="UP000053201">
    <property type="component" value="Unassembled WGS sequence"/>
</dbReference>
<organism evidence="10 11">
    <name type="scientific">Spizellomyces punctatus (strain DAOM BR117)</name>
    <dbReference type="NCBI Taxonomy" id="645134"/>
    <lineage>
        <taxon>Eukaryota</taxon>
        <taxon>Fungi</taxon>
        <taxon>Fungi incertae sedis</taxon>
        <taxon>Chytridiomycota</taxon>
        <taxon>Chytridiomycota incertae sedis</taxon>
        <taxon>Chytridiomycetes</taxon>
        <taxon>Spizellomycetales</taxon>
        <taxon>Spizellomycetaceae</taxon>
        <taxon>Spizellomyces</taxon>
    </lineage>
</organism>
<dbReference type="SMART" id="SM00320">
    <property type="entry name" value="WD40"/>
    <property type="match status" value="6"/>
</dbReference>
<dbReference type="PROSITE" id="PS50082">
    <property type="entry name" value="WD_REPEATS_2"/>
    <property type="match status" value="6"/>
</dbReference>
<feature type="domain" description="TFIID subunit TAF5 NTD2" evidence="9">
    <location>
        <begin position="70"/>
        <end position="198"/>
    </location>
</feature>